<dbReference type="AlphaFoldDB" id="A0A4V2UV17"/>
<feature type="non-terminal residue" evidence="1">
    <location>
        <position position="62"/>
    </location>
</feature>
<protein>
    <submittedName>
        <fullName evidence="1">Uncharacterized protein</fullName>
    </submittedName>
</protein>
<reference evidence="1 2" key="1">
    <citation type="submission" date="2019-03" db="EMBL/GenBank/DDBJ databases">
        <title>Genomic Encyclopedia of Type Strains, Phase IV (KMG-IV): sequencing the most valuable type-strain genomes for metagenomic binning, comparative biology and taxonomic classification.</title>
        <authorList>
            <person name="Goeker M."/>
        </authorList>
    </citation>
    <scope>NUCLEOTIDE SEQUENCE [LARGE SCALE GENOMIC DNA]</scope>
    <source>
        <strain evidence="1 2">DSM 21944</strain>
    </source>
</reference>
<evidence type="ECO:0000313" key="2">
    <source>
        <dbReference type="Proteomes" id="UP000294599"/>
    </source>
</evidence>
<organism evidence="1 2">
    <name type="scientific">Pseudofulvimonas gallinarii</name>
    <dbReference type="NCBI Taxonomy" id="634155"/>
    <lineage>
        <taxon>Bacteria</taxon>
        <taxon>Pseudomonadati</taxon>
        <taxon>Pseudomonadota</taxon>
        <taxon>Gammaproteobacteria</taxon>
        <taxon>Lysobacterales</taxon>
        <taxon>Rhodanobacteraceae</taxon>
        <taxon>Pseudofulvimonas</taxon>
    </lineage>
</organism>
<keyword evidence="2" id="KW-1185">Reference proteome</keyword>
<proteinExistence type="predicted"/>
<accession>A0A4V2UV17</accession>
<comment type="caution">
    <text evidence="1">The sequence shown here is derived from an EMBL/GenBank/DDBJ whole genome shotgun (WGS) entry which is preliminary data.</text>
</comment>
<name>A0A4V2UV17_9GAMM</name>
<evidence type="ECO:0000313" key="1">
    <source>
        <dbReference type="EMBL" id="TCS94027.1"/>
    </source>
</evidence>
<sequence length="62" mass="6963">MLDDIDDPVQLREAAQALLSSMAATVQTTQRDHERACAERDAALETVARQRQVVQERDRAIV</sequence>
<dbReference type="EMBL" id="SMAF01000024">
    <property type="protein sequence ID" value="TCS94027.1"/>
    <property type="molecule type" value="Genomic_DNA"/>
</dbReference>
<gene>
    <name evidence="1" type="ORF">EDC25_1241</name>
</gene>
<dbReference type="Proteomes" id="UP000294599">
    <property type="component" value="Unassembled WGS sequence"/>
</dbReference>
<dbReference type="RefSeq" id="WP_132577554.1">
    <property type="nucleotide sequence ID" value="NZ_SMAF01000024.1"/>
</dbReference>